<dbReference type="InterPro" id="IPR036390">
    <property type="entry name" value="WH_DNA-bd_sf"/>
</dbReference>
<dbReference type="PANTHER" id="PTHR30126:SF4">
    <property type="entry name" value="LYSR FAMILY TRANSCRIPTIONAL REGULATOR"/>
    <property type="match status" value="1"/>
</dbReference>
<dbReference type="SUPFAM" id="SSF46785">
    <property type="entry name" value="Winged helix' DNA-binding domain"/>
    <property type="match status" value="1"/>
</dbReference>
<organism evidence="5 6">
    <name type="scientific">Burkholderia ubonensis</name>
    <dbReference type="NCBI Taxonomy" id="101571"/>
    <lineage>
        <taxon>Bacteria</taxon>
        <taxon>Pseudomonadati</taxon>
        <taxon>Pseudomonadota</taxon>
        <taxon>Betaproteobacteria</taxon>
        <taxon>Burkholderiales</taxon>
        <taxon>Burkholderiaceae</taxon>
        <taxon>Burkholderia</taxon>
        <taxon>Burkholderia cepacia complex</taxon>
    </lineage>
</organism>
<gene>
    <name evidence="5" type="ORF">WI38_19465</name>
</gene>
<protein>
    <submittedName>
        <fullName evidence="5">LysR family transcriptional regulator</fullName>
    </submittedName>
</protein>
<dbReference type="PROSITE" id="PS50931">
    <property type="entry name" value="HTH_LYSR"/>
    <property type="match status" value="1"/>
</dbReference>
<dbReference type="EMBL" id="LOTN01000037">
    <property type="protein sequence ID" value="KUZ88356.1"/>
    <property type="molecule type" value="Genomic_DNA"/>
</dbReference>
<dbReference type="SUPFAM" id="SSF53850">
    <property type="entry name" value="Periplasmic binding protein-like II"/>
    <property type="match status" value="1"/>
</dbReference>
<name>A0A102I9L9_9BURK</name>
<dbReference type="InterPro" id="IPR036388">
    <property type="entry name" value="WH-like_DNA-bd_sf"/>
</dbReference>
<dbReference type="GO" id="GO:0003700">
    <property type="term" value="F:DNA-binding transcription factor activity"/>
    <property type="evidence" value="ECO:0007669"/>
    <property type="project" value="InterPro"/>
</dbReference>
<comment type="similarity">
    <text evidence="1">Belongs to the LysR transcriptional regulatory family.</text>
</comment>
<dbReference type="Gene3D" id="3.40.190.290">
    <property type="match status" value="1"/>
</dbReference>
<reference evidence="5 6" key="1">
    <citation type="submission" date="2015-11" db="EMBL/GenBank/DDBJ databases">
        <title>Expanding the genomic diversity of Burkholderia species for the development of highly accurate diagnostics.</title>
        <authorList>
            <person name="Sahl J."/>
            <person name="Keim P."/>
            <person name="Wagner D."/>
        </authorList>
    </citation>
    <scope>NUCLEOTIDE SEQUENCE [LARGE SCALE GENOMIC DNA]</scope>
    <source>
        <strain evidence="5 6">RF32-BP4</strain>
    </source>
</reference>
<keyword evidence="4" id="KW-0804">Transcription</keyword>
<sequence>MKLSFEALEALDAIDRTGTFAEAAELLHRVPSALTYLVQKLESDLGVVLFDRSGRRAKLTQAGRVVVDEGRRLLFAAGQLEMRAQRIQSGWEAELRICIDEIMPFAALWPYVHAFDELNMDTRLRLSTEVLGGSWDALITRRADLIVGAPGEPPPLANIVTRPIGEMRHVFAIAPHHPLAAEPEPLSMADVARHRRIVISDTSRELAPWSIDVEPGQQVLAVSSLAAKVAAQCEGLGVGSLPECVAERAIADGRLITRKVNGMRDVTQCFLAWRDDEIGRALGWWIEQFDRPDLIERFTESL</sequence>
<evidence type="ECO:0000313" key="6">
    <source>
        <dbReference type="Proteomes" id="UP000065521"/>
    </source>
</evidence>
<dbReference type="GO" id="GO:0000976">
    <property type="term" value="F:transcription cis-regulatory region binding"/>
    <property type="evidence" value="ECO:0007669"/>
    <property type="project" value="TreeGrafter"/>
</dbReference>
<evidence type="ECO:0000256" key="4">
    <source>
        <dbReference type="ARBA" id="ARBA00023163"/>
    </source>
</evidence>
<evidence type="ECO:0000256" key="3">
    <source>
        <dbReference type="ARBA" id="ARBA00023125"/>
    </source>
</evidence>
<evidence type="ECO:0000256" key="2">
    <source>
        <dbReference type="ARBA" id="ARBA00023015"/>
    </source>
</evidence>
<dbReference type="InterPro" id="IPR005119">
    <property type="entry name" value="LysR_subst-bd"/>
</dbReference>
<dbReference type="PANTHER" id="PTHR30126">
    <property type="entry name" value="HTH-TYPE TRANSCRIPTIONAL REGULATOR"/>
    <property type="match status" value="1"/>
</dbReference>
<accession>A0A102I9L9</accession>
<evidence type="ECO:0000313" key="5">
    <source>
        <dbReference type="EMBL" id="KUZ88356.1"/>
    </source>
</evidence>
<dbReference type="Proteomes" id="UP000065521">
    <property type="component" value="Unassembled WGS sequence"/>
</dbReference>
<dbReference type="AlphaFoldDB" id="A0A102I9L9"/>
<dbReference type="RefSeq" id="WP_059613797.1">
    <property type="nucleotide sequence ID" value="NZ_CP013371.1"/>
</dbReference>
<keyword evidence="2" id="KW-0805">Transcription regulation</keyword>
<dbReference type="Pfam" id="PF00126">
    <property type="entry name" value="HTH_1"/>
    <property type="match status" value="1"/>
</dbReference>
<keyword evidence="3" id="KW-0238">DNA-binding</keyword>
<evidence type="ECO:0000256" key="1">
    <source>
        <dbReference type="ARBA" id="ARBA00009437"/>
    </source>
</evidence>
<comment type="caution">
    <text evidence="5">The sequence shown here is derived from an EMBL/GenBank/DDBJ whole genome shotgun (WGS) entry which is preliminary data.</text>
</comment>
<dbReference type="InterPro" id="IPR000847">
    <property type="entry name" value="LysR_HTH_N"/>
</dbReference>
<dbReference type="Gene3D" id="1.10.10.10">
    <property type="entry name" value="Winged helix-like DNA-binding domain superfamily/Winged helix DNA-binding domain"/>
    <property type="match status" value="1"/>
</dbReference>
<proteinExistence type="inferred from homology"/>
<dbReference type="Pfam" id="PF03466">
    <property type="entry name" value="LysR_substrate"/>
    <property type="match status" value="1"/>
</dbReference>